<protein>
    <submittedName>
        <fullName evidence="2">Uncharacterized protein</fullName>
    </submittedName>
</protein>
<feature type="non-terminal residue" evidence="2">
    <location>
        <position position="39"/>
    </location>
</feature>
<name>A0A6J4JUM2_9CHLR</name>
<keyword evidence="1" id="KW-0812">Transmembrane</keyword>
<accession>A0A6J4JUM2</accession>
<proteinExistence type="predicted"/>
<evidence type="ECO:0000256" key="1">
    <source>
        <dbReference type="SAM" id="Phobius"/>
    </source>
</evidence>
<dbReference type="EMBL" id="CADCTR010001246">
    <property type="protein sequence ID" value="CAA9287692.1"/>
    <property type="molecule type" value="Genomic_DNA"/>
</dbReference>
<dbReference type="AlphaFoldDB" id="A0A6J4JUM2"/>
<organism evidence="2">
    <name type="scientific">uncultured Chloroflexia bacterium</name>
    <dbReference type="NCBI Taxonomy" id="1672391"/>
    <lineage>
        <taxon>Bacteria</taxon>
        <taxon>Bacillati</taxon>
        <taxon>Chloroflexota</taxon>
        <taxon>Chloroflexia</taxon>
        <taxon>environmental samples</taxon>
    </lineage>
</organism>
<gene>
    <name evidence="2" type="ORF">AVDCRST_MAG93-3667</name>
</gene>
<evidence type="ECO:0000313" key="2">
    <source>
        <dbReference type="EMBL" id="CAA9287692.1"/>
    </source>
</evidence>
<sequence>MDRHHVRVLAGGVSLLLLILFAFTIRVYAVRWSLPYVNH</sequence>
<keyword evidence="1" id="KW-0472">Membrane</keyword>
<reference evidence="2" key="1">
    <citation type="submission" date="2020-02" db="EMBL/GenBank/DDBJ databases">
        <authorList>
            <person name="Meier V. D."/>
        </authorList>
    </citation>
    <scope>NUCLEOTIDE SEQUENCE</scope>
    <source>
        <strain evidence="2">AVDCRST_MAG93</strain>
    </source>
</reference>
<keyword evidence="1" id="KW-1133">Transmembrane helix</keyword>
<feature type="transmembrane region" description="Helical" evidence="1">
    <location>
        <begin position="7"/>
        <end position="29"/>
    </location>
</feature>